<evidence type="ECO:0000313" key="2">
    <source>
        <dbReference type="EMBL" id="GAA5167517.1"/>
    </source>
</evidence>
<dbReference type="PANTHER" id="PTHR42923">
    <property type="entry name" value="PROTOPORPHYRINOGEN OXIDASE"/>
    <property type="match status" value="1"/>
</dbReference>
<dbReference type="SUPFAM" id="SSF51905">
    <property type="entry name" value="FAD/NAD(P)-binding domain"/>
    <property type="match status" value="1"/>
</dbReference>
<gene>
    <name evidence="2" type="ORF">GCM10023321_60390</name>
</gene>
<dbReference type="Pfam" id="PF01593">
    <property type="entry name" value="Amino_oxidase"/>
    <property type="match status" value="1"/>
</dbReference>
<dbReference type="Gene3D" id="1.10.3110.10">
    <property type="entry name" value="protoporphyrinogen ix oxidase, domain 3"/>
    <property type="match status" value="1"/>
</dbReference>
<reference evidence="3" key="1">
    <citation type="journal article" date="2019" name="Int. J. Syst. Evol. Microbiol.">
        <title>The Global Catalogue of Microorganisms (GCM) 10K type strain sequencing project: providing services to taxonomists for standard genome sequencing and annotation.</title>
        <authorList>
            <consortium name="The Broad Institute Genomics Platform"/>
            <consortium name="The Broad Institute Genome Sequencing Center for Infectious Disease"/>
            <person name="Wu L."/>
            <person name="Ma J."/>
        </authorList>
    </citation>
    <scope>NUCLEOTIDE SEQUENCE [LARGE SCALE GENOMIC DNA]</scope>
    <source>
        <strain evidence="3">JCM 18303</strain>
    </source>
</reference>
<name>A0ABP9QU78_9PSEU</name>
<evidence type="ECO:0000259" key="1">
    <source>
        <dbReference type="Pfam" id="PF01593"/>
    </source>
</evidence>
<sequence length="444" mass="48211">MDTSGLPVAVVGSGAAGLAAAFRLRRAGHQVRLFERNDQVGGRMRTVVRDGFMIEEGPSVMARSYRSILGIAEQAGLGSEIVPASGVLGFPGRDGRVHYLDSARLVRDGLRTELVSARAKLGLLRLAADLVRYRKKASVEDLSLLCELDHLSAEEYGRARLGEELFDYLGDPCVRALVGCPSADVSAVDLLYVFGAFMTGERFVAFRGGMRSYAELVSREFDTRLGATVCSVEERPDEVELTWRDATGEHTESFAGAVLACPAGVTAEIHTGLDAQRREFLANEVAYSYITVCNVAVDVAPDIRSCYIFPPARDYPRLLAIALEHNKVPGRAPAGKGSVGLYPSSDWCRELYEQDDELVAKTLIEAAEPLVPGLADHAEFTHVTRAHPCVMQSRPGYWTAMRSFQSRSAGDRRVRLAGDYFCVSSLNTASASGERAARELLGAL</sequence>
<dbReference type="Gene3D" id="3.90.660.10">
    <property type="match status" value="1"/>
</dbReference>
<dbReference type="Gene3D" id="3.90.660.20">
    <property type="entry name" value="Protoporphyrinogen oxidase, mitochondrial, domain 2"/>
    <property type="match status" value="1"/>
</dbReference>
<organism evidence="2 3">
    <name type="scientific">Pseudonocardia eucalypti</name>
    <dbReference type="NCBI Taxonomy" id="648755"/>
    <lineage>
        <taxon>Bacteria</taxon>
        <taxon>Bacillati</taxon>
        <taxon>Actinomycetota</taxon>
        <taxon>Actinomycetes</taxon>
        <taxon>Pseudonocardiales</taxon>
        <taxon>Pseudonocardiaceae</taxon>
        <taxon>Pseudonocardia</taxon>
    </lineage>
</organism>
<proteinExistence type="predicted"/>
<keyword evidence="3" id="KW-1185">Reference proteome</keyword>
<dbReference type="InterPro" id="IPR002937">
    <property type="entry name" value="Amino_oxidase"/>
</dbReference>
<accession>A0ABP9QU78</accession>
<dbReference type="EMBL" id="BAABJP010000037">
    <property type="protein sequence ID" value="GAA5167517.1"/>
    <property type="molecule type" value="Genomic_DNA"/>
</dbReference>
<feature type="domain" description="Amine oxidase" evidence="1">
    <location>
        <begin position="16"/>
        <end position="441"/>
    </location>
</feature>
<dbReference type="InterPro" id="IPR050464">
    <property type="entry name" value="Zeta_carotene_desat/Oxidored"/>
</dbReference>
<dbReference type="Gene3D" id="3.50.50.60">
    <property type="entry name" value="FAD/NAD(P)-binding domain"/>
    <property type="match status" value="2"/>
</dbReference>
<dbReference type="Proteomes" id="UP001428817">
    <property type="component" value="Unassembled WGS sequence"/>
</dbReference>
<dbReference type="RefSeq" id="WP_185059889.1">
    <property type="nucleotide sequence ID" value="NZ_BAABJP010000037.1"/>
</dbReference>
<comment type="caution">
    <text evidence="2">The sequence shown here is derived from an EMBL/GenBank/DDBJ whole genome shotgun (WGS) entry which is preliminary data.</text>
</comment>
<dbReference type="InterPro" id="IPR036188">
    <property type="entry name" value="FAD/NAD-bd_sf"/>
</dbReference>
<dbReference type="PRINTS" id="PR00419">
    <property type="entry name" value="ADXRDTASE"/>
</dbReference>
<protein>
    <recommendedName>
        <fullName evidence="1">Amine oxidase domain-containing protein</fullName>
    </recommendedName>
</protein>
<evidence type="ECO:0000313" key="3">
    <source>
        <dbReference type="Proteomes" id="UP001428817"/>
    </source>
</evidence>